<reference evidence="1" key="2">
    <citation type="journal article" date="2022" name="New Phytol.">
        <title>Evolutionary transition to the ectomycorrhizal habit in the genomes of a hyperdiverse lineage of mushroom-forming fungi.</title>
        <authorList>
            <person name="Looney B."/>
            <person name="Miyauchi S."/>
            <person name="Morin E."/>
            <person name="Drula E."/>
            <person name="Courty P.E."/>
            <person name="Kohler A."/>
            <person name="Kuo A."/>
            <person name="LaButti K."/>
            <person name="Pangilinan J."/>
            <person name="Lipzen A."/>
            <person name="Riley R."/>
            <person name="Andreopoulos W."/>
            <person name="He G."/>
            <person name="Johnson J."/>
            <person name="Nolan M."/>
            <person name="Tritt A."/>
            <person name="Barry K.W."/>
            <person name="Grigoriev I.V."/>
            <person name="Nagy L.G."/>
            <person name="Hibbett D."/>
            <person name="Henrissat B."/>
            <person name="Matheny P.B."/>
            <person name="Labbe J."/>
            <person name="Martin F.M."/>
        </authorList>
    </citation>
    <scope>NUCLEOTIDE SEQUENCE</scope>
    <source>
        <strain evidence="1">FP105234-sp</strain>
    </source>
</reference>
<dbReference type="Proteomes" id="UP000814033">
    <property type="component" value="Unassembled WGS sequence"/>
</dbReference>
<reference evidence="1" key="1">
    <citation type="submission" date="2021-02" db="EMBL/GenBank/DDBJ databases">
        <authorList>
            <consortium name="DOE Joint Genome Institute"/>
            <person name="Ahrendt S."/>
            <person name="Looney B.P."/>
            <person name="Miyauchi S."/>
            <person name="Morin E."/>
            <person name="Drula E."/>
            <person name="Courty P.E."/>
            <person name="Chicoki N."/>
            <person name="Fauchery L."/>
            <person name="Kohler A."/>
            <person name="Kuo A."/>
            <person name="Labutti K."/>
            <person name="Pangilinan J."/>
            <person name="Lipzen A."/>
            <person name="Riley R."/>
            <person name="Andreopoulos W."/>
            <person name="He G."/>
            <person name="Johnson J."/>
            <person name="Barry K.W."/>
            <person name="Grigoriev I.V."/>
            <person name="Nagy L."/>
            <person name="Hibbett D."/>
            <person name="Henrissat B."/>
            <person name="Matheny P.B."/>
            <person name="Labbe J."/>
            <person name="Martin F."/>
        </authorList>
    </citation>
    <scope>NUCLEOTIDE SEQUENCE</scope>
    <source>
        <strain evidence="1">FP105234-sp</strain>
    </source>
</reference>
<keyword evidence="2" id="KW-1185">Reference proteome</keyword>
<organism evidence="1 2">
    <name type="scientific">Auriscalpium vulgare</name>
    <dbReference type="NCBI Taxonomy" id="40419"/>
    <lineage>
        <taxon>Eukaryota</taxon>
        <taxon>Fungi</taxon>
        <taxon>Dikarya</taxon>
        <taxon>Basidiomycota</taxon>
        <taxon>Agaricomycotina</taxon>
        <taxon>Agaricomycetes</taxon>
        <taxon>Russulales</taxon>
        <taxon>Auriscalpiaceae</taxon>
        <taxon>Auriscalpium</taxon>
    </lineage>
</organism>
<dbReference type="EMBL" id="MU276176">
    <property type="protein sequence ID" value="KAI0040669.1"/>
    <property type="molecule type" value="Genomic_DNA"/>
</dbReference>
<gene>
    <name evidence="1" type="ORF">FA95DRAFT_831433</name>
</gene>
<evidence type="ECO:0000313" key="1">
    <source>
        <dbReference type="EMBL" id="KAI0040669.1"/>
    </source>
</evidence>
<accession>A0ACB8R9A9</accession>
<protein>
    <submittedName>
        <fullName evidence="1">Uncharacterized protein</fullName>
    </submittedName>
</protein>
<name>A0ACB8R9A9_9AGAM</name>
<comment type="caution">
    <text evidence="1">The sequence shown here is derived from an EMBL/GenBank/DDBJ whole genome shotgun (WGS) entry which is preliminary data.</text>
</comment>
<proteinExistence type="predicted"/>
<sequence>MGTSYVEIQVICLTTFLNGIKGHRRLPRRIIGAAETQTRRDRGPARGQCRSPRRTSRPSAGRARSLPERELCKSCPLASQQGARTCRCIFSTHSTATDDFSSV</sequence>
<evidence type="ECO:0000313" key="2">
    <source>
        <dbReference type="Proteomes" id="UP000814033"/>
    </source>
</evidence>